<dbReference type="AlphaFoldDB" id="A0A1M5E946"/>
<protein>
    <submittedName>
        <fullName evidence="2">Uncharacterized protein</fullName>
    </submittedName>
</protein>
<accession>A0A1M5E946</accession>
<keyword evidence="3" id="KW-1185">Reference proteome</keyword>
<feature type="coiled-coil region" evidence="1">
    <location>
        <begin position="40"/>
        <end position="117"/>
    </location>
</feature>
<evidence type="ECO:0000313" key="3">
    <source>
        <dbReference type="Proteomes" id="UP000183988"/>
    </source>
</evidence>
<sequence>MMRNNMSEVKSFDETVVRATESLQIQRNDDKSEKEVNQLLKDYRHENLVLRETVVRLQKELKETLTHQLEAKEVEEKFIQDVEKRYRTYKLEQEENQEKLKKKHDQLLQRYNALKRSKLGHLTLKYWDFRKKLRTRVSK</sequence>
<evidence type="ECO:0000256" key="1">
    <source>
        <dbReference type="SAM" id="Coils"/>
    </source>
</evidence>
<keyword evidence="1" id="KW-0175">Coiled coil</keyword>
<reference evidence="2 3" key="1">
    <citation type="submission" date="2016-11" db="EMBL/GenBank/DDBJ databases">
        <authorList>
            <person name="Jaros S."/>
            <person name="Januszkiewicz K."/>
            <person name="Wedrychowicz H."/>
        </authorList>
    </citation>
    <scope>NUCLEOTIDE SEQUENCE [LARGE SCALE GENOMIC DNA]</scope>
    <source>
        <strain evidence="2 3">IBRC-M 10683</strain>
    </source>
</reference>
<evidence type="ECO:0000313" key="2">
    <source>
        <dbReference type="EMBL" id="SHF75705.1"/>
    </source>
</evidence>
<dbReference type="STRING" id="930117.SAMN05216225_100422"/>
<dbReference type="OrthoDB" id="6713581at2"/>
<organism evidence="2 3">
    <name type="scientific">Ornithinibacillus halophilus</name>
    <dbReference type="NCBI Taxonomy" id="930117"/>
    <lineage>
        <taxon>Bacteria</taxon>
        <taxon>Bacillati</taxon>
        <taxon>Bacillota</taxon>
        <taxon>Bacilli</taxon>
        <taxon>Bacillales</taxon>
        <taxon>Bacillaceae</taxon>
        <taxon>Ornithinibacillus</taxon>
    </lineage>
</organism>
<dbReference type="EMBL" id="FQVW01000004">
    <property type="protein sequence ID" value="SHF75705.1"/>
    <property type="molecule type" value="Genomic_DNA"/>
</dbReference>
<gene>
    <name evidence="2" type="ORF">SAMN05216225_100422</name>
</gene>
<name>A0A1M5E946_9BACI</name>
<proteinExistence type="predicted"/>
<dbReference type="Proteomes" id="UP000183988">
    <property type="component" value="Unassembled WGS sequence"/>
</dbReference>